<protein>
    <submittedName>
        <fullName evidence="2">Trihelix transcription factor gtl1-like protein</fullName>
    </submittedName>
</protein>
<organism evidence="2 3">
    <name type="scientific">Lasius niger</name>
    <name type="common">Black garden ant</name>
    <dbReference type="NCBI Taxonomy" id="67767"/>
    <lineage>
        <taxon>Eukaryota</taxon>
        <taxon>Metazoa</taxon>
        <taxon>Ecdysozoa</taxon>
        <taxon>Arthropoda</taxon>
        <taxon>Hexapoda</taxon>
        <taxon>Insecta</taxon>
        <taxon>Pterygota</taxon>
        <taxon>Neoptera</taxon>
        <taxon>Endopterygota</taxon>
        <taxon>Hymenoptera</taxon>
        <taxon>Apocrita</taxon>
        <taxon>Aculeata</taxon>
        <taxon>Formicoidea</taxon>
        <taxon>Formicidae</taxon>
        <taxon>Formicinae</taxon>
        <taxon>Lasius</taxon>
        <taxon>Lasius</taxon>
    </lineage>
</organism>
<reference evidence="2 3" key="1">
    <citation type="submission" date="2015-04" db="EMBL/GenBank/DDBJ databases">
        <title>Lasius niger genome sequencing.</title>
        <authorList>
            <person name="Konorov E.A."/>
            <person name="Nikitin M.A."/>
            <person name="Kirill M.V."/>
            <person name="Chang P."/>
        </authorList>
    </citation>
    <scope>NUCLEOTIDE SEQUENCE [LARGE SCALE GENOMIC DNA]</scope>
    <source>
        <tissue evidence="2">Whole</tissue>
    </source>
</reference>
<evidence type="ECO:0000313" key="2">
    <source>
        <dbReference type="EMBL" id="KMQ85135.1"/>
    </source>
</evidence>
<dbReference type="Proteomes" id="UP000036403">
    <property type="component" value="Unassembled WGS sequence"/>
</dbReference>
<sequence>MSLKKYSILDAKTNNNYEVFLNQNDYEKALTDKNFVFQILQNIKKSGISPKKVDEVEEVMSESEENKENNTNKTFEGESSEAVIWSKSATLLFLTLYQEYAPEIENGKCNQKTVFQKISQKLTENEFVVSPKQCMTKLTTMKRMYKKIKDHNSKSGNDRQTWSYYEQMEEIFGKKPWVKPLCTLSSSSENNVDDEKATIVDIVDEP</sequence>
<gene>
    <name evidence="2" type="ORF">RF55_16493</name>
</gene>
<evidence type="ECO:0000313" key="3">
    <source>
        <dbReference type="Proteomes" id="UP000036403"/>
    </source>
</evidence>
<dbReference type="PANTHER" id="PTHR47595:SF1">
    <property type="entry name" value="MYB_SANT-LIKE DNA-BINDING DOMAIN-CONTAINING PROTEIN"/>
    <property type="match status" value="1"/>
</dbReference>
<evidence type="ECO:0000259" key="1">
    <source>
        <dbReference type="Pfam" id="PF13837"/>
    </source>
</evidence>
<feature type="domain" description="Myb/SANT-like DNA-binding" evidence="1">
    <location>
        <begin position="84"/>
        <end position="171"/>
    </location>
</feature>
<proteinExistence type="predicted"/>
<dbReference type="EMBL" id="LBMM01014562">
    <property type="protein sequence ID" value="KMQ85135.1"/>
    <property type="molecule type" value="Genomic_DNA"/>
</dbReference>
<dbReference type="Gene3D" id="1.10.10.60">
    <property type="entry name" value="Homeodomain-like"/>
    <property type="match status" value="1"/>
</dbReference>
<dbReference type="OrthoDB" id="7552755at2759"/>
<accession>A0A0J7MXJ6</accession>
<keyword evidence="3" id="KW-1185">Reference proteome</keyword>
<name>A0A0J7MXJ6_LASNI</name>
<comment type="caution">
    <text evidence="2">The sequence shown here is derived from an EMBL/GenBank/DDBJ whole genome shotgun (WGS) entry which is preliminary data.</text>
</comment>
<dbReference type="InterPro" id="IPR044822">
    <property type="entry name" value="Myb_DNA-bind_4"/>
</dbReference>
<dbReference type="Pfam" id="PF13837">
    <property type="entry name" value="Myb_DNA-bind_4"/>
    <property type="match status" value="1"/>
</dbReference>
<dbReference type="PaxDb" id="67767-A0A0J7MXJ6"/>
<dbReference type="PANTHER" id="PTHR47595">
    <property type="entry name" value="HEAT SHOCK 70 KDA PROTEIN 14"/>
    <property type="match status" value="1"/>
</dbReference>
<dbReference type="AlphaFoldDB" id="A0A0J7MXJ6"/>
<feature type="non-terminal residue" evidence="2">
    <location>
        <position position="206"/>
    </location>
</feature>